<reference evidence="2" key="1">
    <citation type="journal article" date="2014" name="Front. Microbiol.">
        <title>High frequency of phylogenetically diverse reductive dehalogenase-homologous genes in deep subseafloor sedimentary metagenomes.</title>
        <authorList>
            <person name="Kawai M."/>
            <person name="Futagami T."/>
            <person name="Toyoda A."/>
            <person name="Takaki Y."/>
            <person name="Nishi S."/>
            <person name="Hori S."/>
            <person name="Arai W."/>
            <person name="Tsubouchi T."/>
            <person name="Morono Y."/>
            <person name="Uchiyama I."/>
            <person name="Ito T."/>
            <person name="Fujiyama A."/>
            <person name="Inagaki F."/>
            <person name="Takami H."/>
        </authorList>
    </citation>
    <scope>NUCLEOTIDE SEQUENCE</scope>
    <source>
        <strain evidence="2">Expedition CK06-06</strain>
    </source>
</reference>
<dbReference type="InterPro" id="IPR014995">
    <property type="entry name" value="DUF1844"/>
</dbReference>
<protein>
    <recommendedName>
        <fullName evidence="3">DUF1844 domain-containing protein</fullName>
    </recommendedName>
</protein>
<organism evidence="2">
    <name type="scientific">marine sediment metagenome</name>
    <dbReference type="NCBI Taxonomy" id="412755"/>
    <lineage>
        <taxon>unclassified sequences</taxon>
        <taxon>metagenomes</taxon>
        <taxon>ecological metagenomes</taxon>
    </lineage>
</organism>
<proteinExistence type="predicted"/>
<dbReference type="AlphaFoldDB" id="X1B816"/>
<sequence>MQKHEKPKKEIKKEKKEEEKKEEEEKEEERVEEPKLLDDPIKVKDILFMYILSLEGKAWAYLDLVVHPETQKHKKDVGEARLAIDTIDAIYKIIEDHLSPEEKKDIQVRLTNLRLNFVK</sequence>
<evidence type="ECO:0000313" key="2">
    <source>
        <dbReference type="EMBL" id="GAG91255.1"/>
    </source>
</evidence>
<feature type="region of interest" description="Disordered" evidence="1">
    <location>
        <begin position="1"/>
        <end position="34"/>
    </location>
</feature>
<dbReference type="Pfam" id="PF08899">
    <property type="entry name" value="DUF1844"/>
    <property type="match status" value="1"/>
</dbReference>
<feature type="compositionally biased region" description="Basic and acidic residues" evidence="1">
    <location>
        <begin position="7"/>
        <end position="19"/>
    </location>
</feature>
<accession>X1B816</accession>
<name>X1B816_9ZZZZ</name>
<comment type="caution">
    <text evidence="2">The sequence shown here is derived from an EMBL/GenBank/DDBJ whole genome shotgun (WGS) entry which is preliminary data.</text>
</comment>
<evidence type="ECO:0008006" key="3">
    <source>
        <dbReference type="Google" id="ProtNLM"/>
    </source>
</evidence>
<dbReference type="EMBL" id="BART01023293">
    <property type="protein sequence ID" value="GAG91255.1"/>
    <property type="molecule type" value="Genomic_DNA"/>
</dbReference>
<evidence type="ECO:0000256" key="1">
    <source>
        <dbReference type="SAM" id="MobiDB-lite"/>
    </source>
</evidence>
<gene>
    <name evidence="2" type="ORF">S01H4_42424</name>
</gene>